<feature type="region of interest" description="Disordered" evidence="4">
    <location>
        <begin position="1460"/>
        <end position="1583"/>
    </location>
</feature>
<accession>A0A1I8HC33</accession>
<sequence>RDDHQSEQAGEHQQHQEEGDHSAAKRVEDLGGQPAGSQQLDSLQRQDNDGHEQIRDGQVQNVAVGHGPHRPVGSDGPNDQQVADKHGQPHGHPDGRQRQSKRFNVQQVGVLGGVDDQNPIIMASSKSRRPLMKLSIVGLLICVPLIFLMVRQPQPADRAAATGAEKDCPEKCNCTVGCESTASRRISIPDGIPVDTQVLILNGNSISKINDELKNLSKLEELSMVDNKLEKIGPGNLTGLSSLSRLYLTRNQLSDWPDLCDDVGSSLTHLGIDENLLTGSAAPDSYAKCRKLESLVLTKNTFPQLSNATLAALGAAGSLKSVKLNSVKMTALDPTALLPLADHLTSLDLSQNPDLPVEQVAAAFSAARFSNQFLGLTLKSTGWTELPDGFLPSGNFPSLDILHLDGSQKLSSIQPNALAGGSSLTRLFLNQCPLTSLDAQLSNLRKLTDINLSGTRLSKWTSDTFGQPTLRRLDLSNAGVTTIGGLDGVSENPLPGLASLADGGLRLAGNPLVCNCSLLWLSKQLGSDAIRKKFYKLDQVTCRDQASGKSIKLTDCKPADCNSTTTTTTATTTSTATTQSPTENPAIPGKAKLAAWVLPVAISAGVLLLAALMAGSVLLARRCSIRRQQQQFGDGEQRRSLVPGDEDDDGRRSGISNCFKLRSRRSRSGDAADESRYISEDPMLLETSDFFRWCALDLKIGVLGLSGQAEGRQQYHDDEGARVDHEASNPGRRHDHLGDQGRQDAAALAGELDQPDAQRSHPCGERLRRVDVADVDGHHGGAAGEEQQADQQGGAAGAHNDPLATAGPKPPAAFAAFPGADGQSDNCAGHLRQGRHQQVDVVALRQRPAVGAAAAGLQHLGDAVAHAGLLDELLGEQNAAVVGEVCQEADGSQAQREGAKPPAEQPLDAGRLRRLGLLADAQFVPVKVRLATVHLATHPGDVPERSLALVHLAVHQVEPRRLRDQPVSPAAADDGQGRQNDEDPPGFVADAGSVESQSDGELQHGADTPDDKADVQQIGPGGCRAALDHVHQALRRGCHEGSGHSAQEDQPFEAGRQRGDEHVVAARKPHSGQNSRKPMKMASEKMASLRLGSCHWHWMVRPTIPIRVMPMDSPSRSRPANTVRRAWKRPTPRASITSPTFIVGPSLSSSPPAEAALETAGLLRRTSSVFSVASDIAGASLVPVASFLFPYSSLCASVLSLLLLWVPAVLSESCSSARLKFHQTTGLDCVSSDFTSTVSGLCTPLECSLACARKDKCQAFSVLTAGACQCKLFLFDACSHRVQSVPSCTHQVTVYVRSLPGVPPGRLCPSGYEHTRYGTSYKVVTSETLTWNNANLTCSADPGLTKFSDAIDLDEALHLRSLKQLIDSSSDFFLGGSGTSNAHSDWFWAACNLPVNASVWHSGEPNGAASLECTNLWSGHSTGGVDDDSCISARRYICECQSDSNGVFMMEERPRIAREAMASSASLTPAEAGAPATPAGDSGTSAAPPGADGLAAGSAGDMPARATGPSAEARRTRNQRRNERRRRLRGTAGRPPAEGEPREGEAAVGPKGTTATPAPQDTTPAGEPPSIPATSAAGPSGTAATNYASKVKLQPAVIVFGEEQDLTADELDSAWRTIDAALIDQLLAGRPVSVVKSAKTDGCIFIWCSSEESSRNLRELLPKLNWPKKLGKLVFASEGERQKTQRFRVWIPAGSAIKSGDQLRQILLKLHPDLKVNGLLHHATSRKEKGATVILGLSDDWAKRLPPKSTIHIGLTQLTILRCEERKADEAKNAKASETGTGAQAPPAKKPRQTADPMPGKAVRAAETGNRNRRPARSTRRSGLIQRALDQAKNLRAHRERARASRAPPQQPEGQTLSGEAPTDWFESVTHQEAGATRIDLTDEAEGTGSDSTEARRRGDGNVHAGLTSAEDSTATLTAEDAETPMEINLQHCVAASVNLMRYAELDKPGLILVQEPWTLRGKPQNAPAGYNCFYTYPREANQPPRACIFASKTLSAWLRSDLSNRDICVIQSEDLLPGKTTLIASSIGAWRVLPVSSLSDHKFISFNLMAARSATRVMWRRNARNTDWETFGLALKEFHRSPGQPSTITSCREADECATVLTETLTAAFEASCPLKAYKGKKSAPWWNPELGNLRRRAKRLHRRATKTKSPADQTAYHEAIHEFKRQVRNAKAQKWRQYCEELEGSRPTSRVVKALTLDKMSKLSSVKRTDGTSTDNPGETLDNFIYAAEQWADRCGLRLSETKTAAIMFTSRTKRAQGRACRTIMSAPPSAPYDGLNAFLNIPPLDIFVRREAAKTARRLADAGIRIQPHRAMAKRKLLPHADLCLKDLRDSGGLHVLSDGEPRTLNLFQRYKVTIPSRDAANDHWNFQEVHCYTDGSIKDGRAGFGVCIIINGRVIATHAQHTGRLSTVFQNEVLAISSCAAELNAKVTRGKTIVIHSDSQAALQALCHTTTNSRTVADCARQLNLLARSNTVRLKWIPGHAGFPGNELADTLAKRGGSGSFFGPAPLVPMPLTVINRQIDDWADSLHRDRWAGTQNCRQSRAAVPCPSHRLRNILLNQNRKDIRALVMTLTGHGYLARHCFLRGDLESEICPFCECDNEDAQHFVCHCPFFNRDRLRYLGPNPSIDEVCQPDSIPRLIQFLRATRRATRHRGTSSRELFELSPRPLHRLGSRLRELSSRRAGARLLCRAWQSGTAPPAWTAVGVRLRTAPQPTLAWTQRAGMRRRARAKAGLEADTAKRPTKARQPAGRLPARMAEFAMPARFGRRRFLSPLDEIREEQLAILEDAASWDQALSAEEGEAEARGATAAVATCTAMAACDYRAWHERLRAVAPETRAVPLSESFISYLLADGMQLPPHHQAGVNGVANGNDSDDSNSQSSFALSDDDVDLRQVGNYPDSLFPELKAEVESAIATLGGSAFPKLTWTAPKDARWVSFDNSLRCGSFLDVCMLLKSSDDCAHDLLRALPACRCDCGHGIDETEHCCSRQPYGHCLLLRRWVDVPESGEFRCFWRRGRLAAVCQRRLAACYPHLADAAGVDRLLDRISAFLSDLAPACLPPALAQSGCVFDLYLTSDSRDSCRLLDLAPWGPPTDSLLFDWPELTAAEARQRRPLFRRLTDDSQAELRPMAVLAKLVVASETGVSHRVVGVQQRPLRDDAFLIAYKKSAMLPYSLPSVLMMRYSWSRSDRPGHSGMPFSISAKTQPIAQTSTGGPYWVSPTRSSGARYHLVATYLANPKSHNFTVIFREIKIFSGFTSRWMHCSGLANPKSHNFTVIFREIKIFSGFTSRWMHCSGHQVAGVAVSAFEDDAVGAFADFAQLLVFVHQERLAPAGGGAVR</sequence>
<dbReference type="GO" id="GO:0004523">
    <property type="term" value="F:RNA-DNA hybrid ribonuclease activity"/>
    <property type="evidence" value="ECO:0007669"/>
    <property type="project" value="InterPro"/>
</dbReference>
<evidence type="ECO:0000256" key="2">
    <source>
        <dbReference type="ARBA" id="ARBA00022614"/>
    </source>
</evidence>
<dbReference type="SUPFAM" id="SSF56436">
    <property type="entry name" value="C-type lectin-like"/>
    <property type="match status" value="1"/>
</dbReference>
<dbReference type="Gene3D" id="3.10.100.10">
    <property type="entry name" value="Mannose-Binding Protein A, subunit A"/>
    <property type="match status" value="1"/>
</dbReference>
<feature type="compositionally biased region" description="Basic and acidic residues" evidence="4">
    <location>
        <begin position="713"/>
        <end position="727"/>
    </location>
</feature>
<dbReference type="CDD" id="cd09276">
    <property type="entry name" value="Rnase_HI_RT_non_LTR"/>
    <property type="match status" value="1"/>
</dbReference>
<feature type="region of interest" description="Disordered" evidence="4">
    <location>
        <begin position="629"/>
        <end position="655"/>
    </location>
</feature>
<feature type="region of interest" description="Disordered" evidence="4">
    <location>
        <begin position="711"/>
        <end position="739"/>
    </location>
</feature>
<evidence type="ECO:0000256" key="1">
    <source>
        <dbReference type="ARBA" id="ARBA00011047"/>
    </source>
</evidence>
<evidence type="ECO:0000256" key="3">
    <source>
        <dbReference type="ARBA" id="ARBA00022737"/>
    </source>
</evidence>
<dbReference type="InterPro" id="IPR003609">
    <property type="entry name" value="Pan_app"/>
</dbReference>
<keyword evidence="5" id="KW-0472">Membrane</keyword>
<dbReference type="Pfam" id="PF00075">
    <property type="entry name" value="RNase_H"/>
    <property type="match status" value="1"/>
</dbReference>
<feature type="domain" description="Apple" evidence="8">
    <location>
        <begin position="1214"/>
        <end position="1299"/>
    </location>
</feature>
<evidence type="ECO:0000259" key="7">
    <source>
        <dbReference type="PROSITE" id="PS50879"/>
    </source>
</evidence>
<feature type="region of interest" description="Disordered" evidence="4">
    <location>
        <begin position="1"/>
        <end position="102"/>
    </location>
</feature>
<evidence type="ECO:0000256" key="4">
    <source>
        <dbReference type="SAM" id="MobiDB-lite"/>
    </source>
</evidence>
<dbReference type="PROSITE" id="PS50041">
    <property type="entry name" value="C_TYPE_LECTIN_2"/>
    <property type="match status" value="1"/>
</dbReference>
<dbReference type="InterPro" id="IPR009772">
    <property type="entry name" value="CDC123"/>
</dbReference>
<feature type="compositionally biased region" description="Low complexity" evidence="4">
    <location>
        <begin position="1546"/>
        <end position="1565"/>
    </location>
</feature>
<dbReference type="Gene3D" id="3.30.420.10">
    <property type="entry name" value="Ribonuclease H-like superfamily/Ribonuclease H"/>
    <property type="match status" value="1"/>
</dbReference>
<keyword evidence="2" id="KW-0433">Leucine-rich repeat</keyword>
<dbReference type="PANTHER" id="PTHR15323">
    <property type="entry name" value="D123 PROTEIN"/>
    <property type="match status" value="1"/>
</dbReference>
<feature type="region of interest" description="Disordered" evidence="4">
    <location>
        <begin position="960"/>
        <end position="1021"/>
    </location>
</feature>
<evidence type="ECO:0000259" key="6">
    <source>
        <dbReference type="PROSITE" id="PS50041"/>
    </source>
</evidence>
<dbReference type="SUPFAM" id="SSF53098">
    <property type="entry name" value="Ribonuclease H-like"/>
    <property type="match status" value="1"/>
</dbReference>
<dbReference type="PROSITE" id="PS50879">
    <property type="entry name" value="RNASE_H_1"/>
    <property type="match status" value="1"/>
</dbReference>
<dbReference type="InterPro" id="IPR032675">
    <property type="entry name" value="LRR_dom_sf"/>
</dbReference>
<dbReference type="InterPro" id="IPR002156">
    <property type="entry name" value="RNaseH_domain"/>
</dbReference>
<feature type="compositionally biased region" description="Basic residues" evidence="4">
    <location>
        <begin position="1516"/>
        <end position="1529"/>
    </location>
</feature>
<dbReference type="PROSITE" id="PS50948">
    <property type="entry name" value="PAN"/>
    <property type="match status" value="1"/>
</dbReference>
<name>A0A1I8HC33_9PLAT</name>
<proteinExistence type="inferred from homology"/>
<dbReference type="InterPro" id="IPR001611">
    <property type="entry name" value="Leu-rich_rpt"/>
</dbReference>
<feature type="region of interest" description="Disordered" evidence="4">
    <location>
        <begin position="1037"/>
        <end position="1058"/>
    </location>
</feature>
<dbReference type="Proteomes" id="UP000095280">
    <property type="component" value="Unplaced"/>
</dbReference>
<evidence type="ECO:0000256" key="5">
    <source>
        <dbReference type="SAM" id="Phobius"/>
    </source>
</evidence>
<feature type="compositionally biased region" description="Low complexity" evidence="4">
    <location>
        <begin position="2863"/>
        <end position="2883"/>
    </location>
</feature>
<feature type="compositionally biased region" description="Basic and acidic residues" evidence="4">
    <location>
        <begin position="1001"/>
        <end position="1014"/>
    </location>
</feature>
<feature type="compositionally biased region" description="Low complexity" evidence="4">
    <location>
        <begin position="1572"/>
        <end position="1583"/>
    </location>
</feature>
<feature type="region of interest" description="Disordered" evidence="4">
    <location>
        <begin position="776"/>
        <end position="812"/>
    </location>
</feature>
<feature type="compositionally biased region" description="Basic and acidic residues" evidence="4">
    <location>
        <begin position="44"/>
        <end position="55"/>
    </location>
</feature>
<dbReference type="InterPro" id="IPR016187">
    <property type="entry name" value="CTDL_fold"/>
</dbReference>
<keyword evidence="9" id="KW-1185">Reference proteome</keyword>
<dbReference type="PANTHER" id="PTHR15323:SF6">
    <property type="entry name" value="CELL DIVISION CYCLE PROTEIN 123 HOMOLOG"/>
    <property type="match status" value="1"/>
</dbReference>
<keyword evidence="5" id="KW-0812">Transmembrane</keyword>
<dbReference type="SMART" id="SM00034">
    <property type="entry name" value="CLECT"/>
    <property type="match status" value="1"/>
</dbReference>
<evidence type="ECO:0000313" key="9">
    <source>
        <dbReference type="Proteomes" id="UP000095280"/>
    </source>
</evidence>
<feature type="domain" description="C-type lectin" evidence="6">
    <location>
        <begin position="1316"/>
        <end position="1439"/>
    </location>
</feature>
<comment type="similarity">
    <text evidence="1">Belongs to the CDC123 family.</text>
</comment>
<dbReference type="InterPro" id="IPR016186">
    <property type="entry name" value="C-type_lectin-like/link_sf"/>
</dbReference>
<feature type="region of interest" description="Disordered" evidence="4">
    <location>
        <begin position="1875"/>
        <end position="1914"/>
    </location>
</feature>
<feature type="compositionally biased region" description="Low complexity" evidence="4">
    <location>
        <begin position="563"/>
        <end position="578"/>
    </location>
</feature>
<feature type="compositionally biased region" description="Low complexity" evidence="4">
    <location>
        <begin position="784"/>
        <end position="812"/>
    </location>
</feature>
<dbReference type="InterPro" id="IPR001304">
    <property type="entry name" value="C-type_lectin-like"/>
</dbReference>
<feature type="compositionally biased region" description="Basic and acidic residues" evidence="4">
    <location>
        <begin position="1"/>
        <end position="29"/>
    </location>
</feature>
<dbReference type="GO" id="GO:0003676">
    <property type="term" value="F:nucleic acid binding"/>
    <property type="evidence" value="ECO:0007669"/>
    <property type="project" value="InterPro"/>
</dbReference>
<feature type="region of interest" description="Disordered" evidence="4">
    <location>
        <begin position="2862"/>
        <end position="2885"/>
    </location>
</feature>
<protein>
    <submittedName>
        <fullName evidence="10">Cell division cycle protein 123 homolog</fullName>
    </submittedName>
</protein>
<feature type="domain" description="RNase H type-1" evidence="7">
    <location>
        <begin position="2369"/>
        <end position="2502"/>
    </location>
</feature>
<feature type="transmembrane region" description="Helical" evidence="5">
    <location>
        <begin position="131"/>
        <end position="150"/>
    </location>
</feature>
<dbReference type="InterPro" id="IPR003591">
    <property type="entry name" value="Leu-rich_rpt_typical-subtyp"/>
</dbReference>
<dbReference type="Gene3D" id="3.60.10.10">
    <property type="entry name" value="Endonuclease/exonuclease/phosphatase"/>
    <property type="match status" value="1"/>
</dbReference>
<evidence type="ECO:0000259" key="8">
    <source>
        <dbReference type="PROSITE" id="PS50948"/>
    </source>
</evidence>
<dbReference type="SMART" id="SM00369">
    <property type="entry name" value="LRR_TYP"/>
    <property type="match status" value="4"/>
</dbReference>
<dbReference type="GO" id="GO:0005737">
    <property type="term" value="C:cytoplasm"/>
    <property type="evidence" value="ECO:0007669"/>
    <property type="project" value="TreeGrafter"/>
</dbReference>
<reference evidence="10" key="1">
    <citation type="submission" date="2016-11" db="UniProtKB">
        <authorList>
            <consortium name="WormBaseParasite"/>
        </authorList>
    </citation>
    <scope>IDENTIFICATION</scope>
</reference>
<keyword evidence="5" id="KW-1133">Transmembrane helix</keyword>
<dbReference type="CDD" id="cd00037">
    <property type="entry name" value="CLECT"/>
    <property type="match status" value="1"/>
</dbReference>
<dbReference type="InterPro" id="IPR036691">
    <property type="entry name" value="Endo/exonu/phosph_ase_sf"/>
</dbReference>
<dbReference type="Pfam" id="PF13855">
    <property type="entry name" value="LRR_8"/>
    <property type="match status" value="1"/>
</dbReference>
<dbReference type="Gene3D" id="3.80.10.10">
    <property type="entry name" value="Ribonuclease Inhibitor"/>
    <property type="match status" value="2"/>
</dbReference>
<feature type="region of interest" description="Disordered" evidence="4">
    <location>
        <begin position="1769"/>
        <end position="1863"/>
    </location>
</feature>
<dbReference type="WBParaSite" id="maker-uti_cns_0005419-snap-gene-0.4-mRNA-1">
    <property type="protein sequence ID" value="maker-uti_cns_0005419-snap-gene-0.4-mRNA-1"/>
    <property type="gene ID" value="maker-uti_cns_0005419-snap-gene-0.4"/>
</dbReference>
<feature type="region of interest" description="Disordered" evidence="4">
    <location>
        <begin position="562"/>
        <end position="584"/>
    </location>
</feature>
<feature type="compositionally biased region" description="Low complexity" evidence="4">
    <location>
        <begin position="1468"/>
        <end position="1501"/>
    </location>
</feature>
<feature type="compositionally biased region" description="Basic and acidic residues" evidence="4">
    <location>
        <begin position="82"/>
        <end position="97"/>
    </location>
</feature>
<evidence type="ECO:0000313" key="10">
    <source>
        <dbReference type="WBParaSite" id="maker-uti_cns_0005419-snap-gene-0.4-mRNA-1"/>
    </source>
</evidence>
<organism evidence="9 10">
    <name type="scientific">Macrostomum lignano</name>
    <dbReference type="NCBI Taxonomy" id="282301"/>
    <lineage>
        <taxon>Eukaryota</taxon>
        <taxon>Metazoa</taxon>
        <taxon>Spiralia</taxon>
        <taxon>Lophotrochozoa</taxon>
        <taxon>Platyhelminthes</taxon>
        <taxon>Rhabditophora</taxon>
        <taxon>Macrostomorpha</taxon>
        <taxon>Macrostomida</taxon>
        <taxon>Macrostomidae</taxon>
        <taxon>Macrostomum</taxon>
    </lineage>
</organism>
<dbReference type="InterPro" id="IPR036397">
    <property type="entry name" value="RNaseH_sf"/>
</dbReference>
<dbReference type="InterPro" id="IPR012337">
    <property type="entry name" value="RNaseH-like_sf"/>
</dbReference>
<dbReference type="SUPFAM" id="SSF52058">
    <property type="entry name" value="L domain-like"/>
    <property type="match status" value="1"/>
</dbReference>
<feature type="compositionally biased region" description="Basic residues" evidence="4">
    <location>
        <begin position="1811"/>
        <end position="1820"/>
    </location>
</feature>
<dbReference type="Pfam" id="PF07065">
    <property type="entry name" value="D123"/>
    <property type="match status" value="1"/>
</dbReference>
<keyword evidence="3" id="KW-0677">Repeat</keyword>